<keyword evidence="5 13" id="KW-0812">Transmembrane</keyword>
<evidence type="ECO:0000256" key="8">
    <source>
        <dbReference type="ARBA" id="ARBA00022859"/>
    </source>
</evidence>
<evidence type="ECO:0000313" key="17">
    <source>
        <dbReference type="Proteomes" id="UP000507470"/>
    </source>
</evidence>
<organism evidence="16 17">
    <name type="scientific">Mytilus coruscus</name>
    <name type="common">Sea mussel</name>
    <dbReference type="NCBI Taxonomy" id="42192"/>
    <lineage>
        <taxon>Eukaryota</taxon>
        <taxon>Metazoa</taxon>
        <taxon>Spiralia</taxon>
        <taxon>Lophotrochozoa</taxon>
        <taxon>Mollusca</taxon>
        <taxon>Bivalvia</taxon>
        <taxon>Autobranchia</taxon>
        <taxon>Pteriomorphia</taxon>
        <taxon>Mytilida</taxon>
        <taxon>Mytiloidea</taxon>
        <taxon>Mytilidae</taxon>
        <taxon>Mytilinae</taxon>
        <taxon>Mytilus</taxon>
    </lineage>
</organism>
<evidence type="ECO:0000256" key="6">
    <source>
        <dbReference type="ARBA" id="ARBA00022729"/>
    </source>
</evidence>
<evidence type="ECO:0000256" key="10">
    <source>
        <dbReference type="ARBA" id="ARBA00023136"/>
    </source>
</evidence>
<evidence type="ECO:0000256" key="12">
    <source>
        <dbReference type="ARBA" id="ARBA00023180"/>
    </source>
</evidence>
<dbReference type="GO" id="GO:0038023">
    <property type="term" value="F:signaling receptor activity"/>
    <property type="evidence" value="ECO:0007669"/>
    <property type="project" value="TreeGrafter"/>
</dbReference>
<dbReference type="FunFam" id="3.40.50.10140:FF:000001">
    <property type="entry name" value="Toll-like receptor 2"/>
    <property type="match status" value="1"/>
</dbReference>
<accession>A0A6J8CNK3</accession>
<gene>
    <name evidence="16" type="ORF">MCOR_31449</name>
</gene>
<evidence type="ECO:0000256" key="3">
    <source>
        <dbReference type="ARBA" id="ARBA00022588"/>
    </source>
</evidence>
<keyword evidence="6 14" id="KW-0732">Signal</keyword>
<dbReference type="GO" id="GO:0005886">
    <property type="term" value="C:plasma membrane"/>
    <property type="evidence" value="ECO:0007669"/>
    <property type="project" value="TreeGrafter"/>
</dbReference>
<keyword evidence="8" id="KW-0391">Immunity</keyword>
<protein>
    <submittedName>
        <fullName evidence="16">TLR13</fullName>
    </submittedName>
</protein>
<dbReference type="SMART" id="SM00082">
    <property type="entry name" value="LRRCT"/>
    <property type="match status" value="1"/>
</dbReference>
<dbReference type="PANTHER" id="PTHR24365">
    <property type="entry name" value="TOLL-LIKE RECEPTOR"/>
    <property type="match status" value="1"/>
</dbReference>
<keyword evidence="12" id="KW-0325">Glycoprotein</keyword>
<feature type="chain" id="PRO_5026679746" evidence="14">
    <location>
        <begin position="22"/>
        <end position="694"/>
    </location>
</feature>
<keyword evidence="7" id="KW-0677">Repeat</keyword>
<sequence>MANTIYGMVQLLLIHFVVVQGCPRPCSCNATIVTCRNDKELRYIPKLPDAATGLIFSGNYLPFIERHTMSNLTSLKLTVLVLRYNYIRNISKDALSELKFLEKIDLTGNKNLTIQQVADTLRGIHSAYLHTVIINSFYWRKDLSIIYQAISVPQFKIKTLIYEGNTLQILNFTSLNRHLPELEHLSVKFNSIQIFITDHALSLKRLYLDYNYIELKENMFGTHNDCFFPNLEILQMKSNFLIYFENRFSCLDNLHTLKIGRNPVKRILNNTFYNLTSLRTLSISNTGGRLYKIESLAFKSDTIQSLNFSANYFPFISESAERFYFNPDEIFNHLPKLEVLDLSENKFNVTNDVLFRMLIPLKNLQHLTIRHCALTTIPKNLIFRLEKLGYLDLSQNHIKTWKGETVFKNVSSIEILRLDMNYITVFKESLFPAVLRRNLRSIYLANNPFSCTCKLLWLRKWIEEKSEIFKQYPEHYICSTPIELHGSLLKRYFPSERECESINELLIAFTVLSIIGICVVMLASLVYKGRWHIRHAIYLFHIRRKGYENMDDVSNFLYSGFVVYCEEDREWVKNKFVKMVEINDRKLCIHHRDFDGGKLIIDNIANGIARSKKVILILSRAMIKSDWCLFEMRLAHKKFIKRADSLLMIMLETVSPDDMPKSLHTLLTISTYIRWSSDLVAEEEFWKKVRRAIK</sequence>
<dbReference type="OrthoDB" id="6134202at2759"/>
<dbReference type="SUPFAM" id="SSF52058">
    <property type="entry name" value="L domain-like"/>
    <property type="match status" value="1"/>
</dbReference>
<comment type="subcellular location">
    <subcellularLocation>
        <location evidence="1">Membrane</location>
        <topology evidence="1">Single-pass type I membrane protein</topology>
    </subcellularLocation>
</comment>
<dbReference type="PROSITE" id="PS50104">
    <property type="entry name" value="TIR"/>
    <property type="match status" value="1"/>
</dbReference>
<dbReference type="GO" id="GO:0007165">
    <property type="term" value="P:signal transduction"/>
    <property type="evidence" value="ECO:0007669"/>
    <property type="project" value="InterPro"/>
</dbReference>
<keyword evidence="9 13" id="KW-1133">Transmembrane helix</keyword>
<evidence type="ECO:0000256" key="11">
    <source>
        <dbReference type="ARBA" id="ARBA00023170"/>
    </source>
</evidence>
<keyword evidence="4" id="KW-0433">Leucine-rich repeat</keyword>
<evidence type="ECO:0000256" key="5">
    <source>
        <dbReference type="ARBA" id="ARBA00022692"/>
    </source>
</evidence>
<keyword evidence="10 13" id="KW-0472">Membrane</keyword>
<dbReference type="InterPro" id="IPR003591">
    <property type="entry name" value="Leu-rich_rpt_typical-subtyp"/>
</dbReference>
<dbReference type="InterPro" id="IPR035897">
    <property type="entry name" value="Toll_tir_struct_dom_sf"/>
</dbReference>
<dbReference type="Pfam" id="PF13855">
    <property type="entry name" value="LRR_8"/>
    <property type="match status" value="2"/>
</dbReference>
<evidence type="ECO:0000256" key="2">
    <source>
        <dbReference type="ARBA" id="ARBA00009634"/>
    </source>
</evidence>
<feature type="domain" description="TIR" evidence="15">
    <location>
        <begin position="556"/>
        <end position="693"/>
    </location>
</feature>
<feature type="transmembrane region" description="Helical" evidence="13">
    <location>
        <begin position="505"/>
        <end position="527"/>
    </location>
</feature>
<dbReference type="Pfam" id="PF01582">
    <property type="entry name" value="TIR"/>
    <property type="match status" value="1"/>
</dbReference>
<keyword evidence="17" id="KW-1185">Reference proteome</keyword>
<dbReference type="SMART" id="SM00255">
    <property type="entry name" value="TIR"/>
    <property type="match status" value="1"/>
</dbReference>
<dbReference type="Proteomes" id="UP000507470">
    <property type="component" value="Unassembled WGS sequence"/>
</dbReference>
<evidence type="ECO:0000259" key="15">
    <source>
        <dbReference type="PROSITE" id="PS50104"/>
    </source>
</evidence>
<feature type="signal peptide" evidence="14">
    <location>
        <begin position="1"/>
        <end position="21"/>
    </location>
</feature>
<dbReference type="InterPro" id="IPR000157">
    <property type="entry name" value="TIR_dom"/>
</dbReference>
<dbReference type="InterPro" id="IPR000483">
    <property type="entry name" value="Cys-rich_flank_reg_C"/>
</dbReference>
<evidence type="ECO:0000256" key="13">
    <source>
        <dbReference type="SAM" id="Phobius"/>
    </source>
</evidence>
<dbReference type="SUPFAM" id="SSF52200">
    <property type="entry name" value="Toll/Interleukin receptor TIR domain"/>
    <property type="match status" value="1"/>
</dbReference>
<dbReference type="InterPro" id="IPR001611">
    <property type="entry name" value="Leu-rich_rpt"/>
</dbReference>
<dbReference type="SMART" id="SM00369">
    <property type="entry name" value="LRR_TYP"/>
    <property type="match status" value="7"/>
</dbReference>
<dbReference type="GO" id="GO:0045087">
    <property type="term" value="P:innate immune response"/>
    <property type="evidence" value="ECO:0007669"/>
    <property type="project" value="UniProtKB-KW"/>
</dbReference>
<keyword evidence="11" id="KW-0675">Receptor</keyword>
<reference evidence="16 17" key="1">
    <citation type="submission" date="2020-06" db="EMBL/GenBank/DDBJ databases">
        <authorList>
            <person name="Li R."/>
            <person name="Bekaert M."/>
        </authorList>
    </citation>
    <scope>NUCLEOTIDE SEQUENCE [LARGE SCALE GENOMIC DNA]</scope>
    <source>
        <strain evidence="17">wild</strain>
    </source>
</reference>
<keyword evidence="3" id="KW-0399">Innate immunity</keyword>
<comment type="similarity">
    <text evidence="2">Belongs to the Toll-like receptor family.</text>
</comment>
<evidence type="ECO:0000256" key="14">
    <source>
        <dbReference type="SAM" id="SignalP"/>
    </source>
</evidence>
<dbReference type="InterPro" id="IPR032675">
    <property type="entry name" value="LRR_dom_sf"/>
</dbReference>
<evidence type="ECO:0000256" key="4">
    <source>
        <dbReference type="ARBA" id="ARBA00022614"/>
    </source>
</evidence>
<proteinExistence type="inferred from homology"/>
<dbReference type="Gene3D" id="3.80.10.10">
    <property type="entry name" value="Ribonuclease Inhibitor"/>
    <property type="match status" value="3"/>
</dbReference>
<evidence type="ECO:0000256" key="1">
    <source>
        <dbReference type="ARBA" id="ARBA00004479"/>
    </source>
</evidence>
<evidence type="ECO:0000313" key="16">
    <source>
        <dbReference type="EMBL" id="CAC5396949.1"/>
    </source>
</evidence>
<evidence type="ECO:0000256" key="9">
    <source>
        <dbReference type="ARBA" id="ARBA00022989"/>
    </source>
</evidence>
<dbReference type="EMBL" id="CACVKT020005663">
    <property type="protein sequence ID" value="CAC5396949.1"/>
    <property type="molecule type" value="Genomic_DNA"/>
</dbReference>
<dbReference type="AlphaFoldDB" id="A0A6J8CNK3"/>
<dbReference type="PANTHER" id="PTHR24365:SF541">
    <property type="entry name" value="PROTEIN TOLL-RELATED"/>
    <property type="match status" value="1"/>
</dbReference>
<evidence type="ECO:0000256" key="7">
    <source>
        <dbReference type="ARBA" id="ARBA00022737"/>
    </source>
</evidence>
<name>A0A6J8CNK3_MYTCO</name>
<dbReference type="Gene3D" id="3.40.50.10140">
    <property type="entry name" value="Toll/interleukin-1 receptor homology (TIR) domain"/>
    <property type="match status" value="1"/>
</dbReference>